<gene>
    <name evidence="1" type="ORF">ACFQZM_35065</name>
</gene>
<protein>
    <submittedName>
        <fullName evidence="1">Lasso RiPP family leader peptide-containing protein</fullName>
    </submittedName>
</protein>
<reference evidence="2" key="1">
    <citation type="journal article" date="2019" name="Int. J. Syst. Evol. Microbiol.">
        <title>The Global Catalogue of Microorganisms (GCM) 10K type strain sequencing project: providing services to taxonomists for standard genome sequencing and annotation.</title>
        <authorList>
            <consortium name="The Broad Institute Genomics Platform"/>
            <consortium name="The Broad Institute Genome Sequencing Center for Infectious Disease"/>
            <person name="Wu L."/>
            <person name="Ma J."/>
        </authorList>
    </citation>
    <scope>NUCLEOTIDE SEQUENCE [LARGE SCALE GENOMIC DNA]</scope>
    <source>
        <strain evidence="2">JCM 9371</strain>
    </source>
</reference>
<sequence length="40" mass="4612">MDAFSYEAPEVIDLGDFTEATGNTGIRNNDEIYMPFDEWH</sequence>
<evidence type="ECO:0000313" key="1">
    <source>
        <dbReference type="EMBL" id="MFD0689754.1"/>
    </source>
</evidence>
<dbReference type="NCBIfam" id="NF033521">
    <property type="entry name" value="lasso_leader_L3"/>
    <property type="match status" value="1"/>
</dbReference>
<keyword evidence="2" id="KW-1185">Reference proteome</keyword>
<dbReference type="RefSeq" id="WP_131760281.1">
    <property type="nucleotide sequence ID" value="NZ_CAACUY010000109.1"/>
</dbReference>
<dbReference type="Proteomes" id="UP001597063">
    <property type="component" value="Unassembled WGS sequence"/>
</dbReference>
<proteinExistence type="predicted"/>
<accession>A0ABW2XTM5</accession>
<organism evidence="1 2">
    <name type="scientific">Actinomadura fibrosa</name>
    <dbReference type="NCBI Taxonomy" id="111802"/>
    <lineage>
        <taxon>Bacteria</taxon>
        <taxon>Bacillati</taxon>
        <taxon>Actinomycetota</taxon>
        <taxon>Actinomycetes</taxon>
        <taxon>Streptosporangiales</taxon>
        <taxon>Thermomonosporaceae</taxon>
        <taxon>Actinomadura</taxon>
    </lineage>
</organism>
<dbReference type="EMBL" id="JBHTGP010000018">
    <property type="protein sequence ID" value="MFD0689754.1"/>
    <property type="molecule type" value="Genomic_DNA"/>
</dbReference>
<name>A0ABW2XTM5_9ACTN</name>
<comment type="caution">
    <text evidence="1">The sequence shown here is derived from an EMBL/GenBank/DDBJ whole genome shotgun (WGS) entry which is preliminary data.</text>
</comment>
<evidence type="ECO:0000313" key="2">
    <source>
        <dbReference type="Proteomes" id="UP001597063"/>
    </source>
</evidence>